<accession>A0A0F9GQR0</accession>
<reference evidence="1" key="1">
    <citation type="journal article" date="2015" name="Nature">
        <title>Complex archaea that bridge the gap between prokaryotes and eukaryotes.</title>
        <authorList>
            <person name="Spang A."/>
            <person name="Saw J.H."/>
            <person name="Jorgensen S.L."/>
            <person name="Zaremba-Niedzwiedzka K."/>
            <person name="Martijn J."/>
            <person name="Lind A.E."/>
            <person name="van Eijk R."/>
            <person name="Schleper C."/>
            <person name="Guy L."/>
            <person name="Ettema T.J."/>
        </authorList>
    </citation>
    <scope>NUCLEOTIDE SEQUENCE</scope>
</reference>
<comment type="caution">
    <text evidence="1">The sequence shown here is derived from an EMBL/GenBank/DDBJ whole genome shotgun (WGS) entry which is preliminary data.</text>
</comment>
<name>A0A0F9GQR0_9ZZZZ</name>
<evidence type="ECO:0008006" key="2">
    <source>
        <dbReference type="Google" id="ProtNLM"/>
    </source>
</evidence>
<proteinExistence type="predicted"/>
<sequence length="233" mass="26776">TNVVIENGYLSMLAASTIETYERTWEASFTDIGFNNRLFLVPGTGEKKDFLPKKIPKHIKDKLMERLGALIGKVANGHEYSITDEANAKFQKWYMAIPSSTHSKRLDAYAHRLMMLLALNESKTVVDIDIANKVIDLVNWQFTVRQAYDPIDADNSIAKMETRIKRQLRNGAEFTERELKMKCHSERSGLYIFMSALQNLERYKEVELTKGGKRKLRLTSGRKALKVHPFLHP</sequence>
<dbReference type="EMBL" id="LAZR01025485">
    <property type="protein sequence ID" value="KKL71780.1"/>
    <property type="molecule type" value="Genomic_DNA"/>
</dbReference>
<protein>
    <recommendedName>
        <fullName evidence="2">DUF3987 domain-containing protein</fullName>
    </recommendedName>
</protein>
<dbReference type="AlphaFoldDB" id="A0A0F9GQR0"/>
<gene>
    <name evidence="1" type="ORF">LCGC14_2091520</name>
</gene>
<organism evidence="1">
    <name type="scientific">marine sediment metagenome</name>
    <dbReference type="NCBI Taxonomy" id="412755"/>
    <lineage>
        <taxon>unclassified sequences</taxon>
        <taxon>metagenomes</taxon>
        <taxon>ecological metagenomes</taxon>
    </lineage>
</organism>
<feature type="non-terminal residue" evidence="1">
    <location>
        <position position="1"/>
    </location>
</feature>
<evidence type="ECO:0000313" key="1">
    <source>
        <dbReference type="EMBL" id="KKL71780.1"/>
    </source>
</evidence>